<sequence length="68" mass="7683">MDEGSANAGIAEEEGEARLMGEEVAHRSTKKKAERRKKTRKNRRGGQAARTWAFMGTKLAPFHPWKTK</sequence>
<organism evidence="2 4">
    <name type="scientific">Oryza sativa subsp. japonica</name>
    <name type="common">Rice</name>
    <dbReference type="NCBI Taxonomy" id="39947"/>
    <lineage>
        <taxon>Eukaryota</taxon>
        <taxon>Viridiplantae</taxon>
        <taxon>Streptophyta</taxon>
        <taxon>Embryophyta</taxon>
        <taxon>Tracheophyta</taxon>
        <taxon>Spermatophyta</taxon>
        <taxon>Magnoliopsida</taxon>
        <taxon>Liliopsida</taxon>
        <taxon>Poales</taxon>
        <taxon>Poaceae</taxon>
        <taxon>BOP clade</taxon>
        <taxon>Oryzoideae</taxon>
        <taxon>Oryzeae</taxon>
        <taxon>Oryzinae</taxon>
        <taxon>Oryza</taxon>
        <taxon>Oryza sativa</taxon>
    </lineage>
</organism>
<evidence type="ECO:0000313" key="2">
    <source>
        <dbReference type="EMBL" id="BAD35694.1"/>
    </source>
</evidence>
<feature type="compositionally biased region" description="Basic and acidic residues" evidence="1">
    <location>
        <begin position="16"/>
        <end position="26"/>
    </location>
</feature>
<gene>
    <name evidence="2" type="ORF">OSJNBa0029G06.41</name>
    <name evidence="3" type="ORF">OSJNBa0072A21.10</name>
</gene>
<evidence type="ECO:0000313" key="4">
    <source>
        <dbReference type="Proteomes" id="UP000000763"/>
    </source>
</evidence>
<dbReference type="EMBL" id="AP004737">
    <property type="protein sequence ID" value="BAD37739.1"/>
    <property type="molecule type" value="Genomic_DNA"/>
</dbReference>
<reference evidence="2" key="1">
    <citation type="submission" date="2002-01" db="EMBL/GenBank/DDBJ databases">
        <title>Oryza sativa nipponbare(GA3) genomic DNA, chromosome 6, BAC clone:OSJNBa0029G06.</title>
        <authorList>
            <person name="Sasaki T."/>
            <person name="Matsumoto T."/>
            <person name="Yamamoto K."/>
        </authorList>
    </citation>
    <scope>NUCLEOTIDE SEQUENCE</scope>
</reference>
<feature type="compositionally biased region" description="Low complexity" evidence="1">
    <location>
        <begin position="1"/>
        <end position="10"/>
    </location>
</feature>
<reference evidence="3" key="2">
    <citation type="submission" date="2002-02" db="EMBL/GenBank/DDBJ databases">
        <title>Oryza sativa nipponbare(GA3) genomic DNA, chromosome 6, BAC clone:OSJNBa0072A21.</title>
        <authorList>
            <person name="Sasaki T."/>
            <person name="Matsumoto T."/>
            <person name="Yamamoto K."/>
        </authorList>
    </citation>
    <scope>NUCLEOTIDE SEQUENCE</scope>
</reference>
<protein>
    <submittedName>
        <fullName evidence="2">Uncharacterized protein</fullName>
    </submittedName>
</protein>
<evidence type="ECO:0000313" key="3">
    <source>
        <dbReference type="EMBL" id="BAD37739.1"/>
    </source>
</evidence>
<dbReference type="AlphaFoldDB" id="Q69TY3"/>
<proteinExistence type="predicted"/>
<reference evidence="4" key="4">
    <citation type="journal article" date="2008" name="Nucleic Acids Res.">
        <title>The rice annotation project database (RAP-DB): 2008 update.</title>
        <authorList>
            <consortium name="The rice annotation project (RAP)"/>
        </authorList>
    </citation>
    <scope>GENOME REANNOTATION</scope>
    <source>
        <strain evidence="4">cv. Nipponbare</strain>
    </source>
</reference>
<evidence type="ECO:0000256" key="1">
    <source>
        <dbReference type="SAM" id="MobiDB-lite"/>
    </source>
</evidence>
<dbReference type="Proteomes" id="UP000000763">
    <property type="component" value="Chromosome 6"/>
</dbReference>
<feature type="compositionally biased region" description="Basic residues" evidence="1">
    <location>
        <begin position="27"/>
        <end position="44"/>
    </location>
</feature>
<dbReference type="EMBL" id="AP004680">
    <property type="protein sequence ID" value="BAD35694.1"/>
    <property type="molecule type" value="Genomic_DNA"/>
</dbReference>
<feature type="region of interest" description="Disordered" evidence="1">
    <location>
        <begin position="1"/>
        <end position="68"/>
    </location>
</feature>
<accession>Q69TY3</accession>
<reference evidence="4" key="3">
    <citation type="journal article" date="2005" name="Nature">
        <title>The map-based sequence of the rice genome.</title>
        <authorList>
            <consortium name="International rice genome sequencing project (IRGSP)"/>
            <person name="Matsumoto T."/>
            <person name="Wu J."/>
            <person name="Kanamori H."/>
            <person name="Katayose Y."/>
            <person name="Fujisawa M."/>
            <person name="Namiki N."/>
            <person name="Mizuno H."/>
            <person name="Yamamoto K."/>
            <person name="Antonio B.A."/>
            <person name="Baba T."/>
            <person name="Sakata K."/>
            <person name="Nagamura Y."/>
            <person name="Aoki H."/>
            <person name="Arikawa K."/>
            <person name="Arita K."/>
            <person name="Bito T."/>
            <person name="Chiden Y."/>
            <person name="Fujitsuka N."/>
            <person name="Fukunaka R."/>
            <person name="Hamada M."/>
            <person name="Harada C."/>
            <person name="Hayashi A."/>
            <person name="Hijishita S."/>
            <person name="Honda M."/>
            <person name="Hosokawa S."/>
            <person name="Ichikawa Y."/>
            <person name="Idonuma A."/>
            <person name="Iijima M."/>
            <person name="Ikeda M."/>
            <person name="Ikeno M."/>
            <person name="Ito K."/>
            <person name="Ito S."/>
            <person name="Ito T."/>
            <person name="Ito Y."/>
            <person name="Ito Y."/>
            <person name="Iwabuchi A."/>
            <person name="Kamiya K."/>
            <person name="Karasawa W."/>
            <person name="Kurita K."/>
            <person name="Katagiri S."/>
            <person name="Kikuta A."/>
            <person name="Kobayashi H."/>
            <person name="Kobayashi N."/>
            <person name="Machita K."/>
            <person name="Maehara T."/>
            <person name="Masukawa M."/>
            <person name="Mizubayashi T."/>
            <person name="Mukai Y."/>
            <person name="Nagasaki H."/>
            <person name="Nagata Y."/>
            <person name="Naito S."/>
            <person name="Nakashima M."/>
            <person name="Nakama Y."/>
            <person name="Nakamichi Y."/>
            <person name="Nakamura M."/>
            <person name="Meguro A."/>
            <person name="Negishi M."/>
            <person name="Ohta I."/>
            <person name="Ohta T."/>
            <person name="Okamoto M."/>
            <person name="Ono N."/>
            <person name="Saji S."/>
            <person name="Sakaguchi M."/>
            <person name="Sakai K."/>
            <person name="Shibata M."/>
            <person name="Shimokawa T."/>
            <person name="Song J."/>
            <person name="Takazaki Y."/>
            <person name="Terasawa K."/>
            <person name="Tsugane M."/>
            <person name="Tsuji K."/>
            <person name="Ueda S."/>
            <person name="Waki K."/>
            <person name="Yamagata H."/>
            <person name="Yamamoto M."/>
            <person name="Yamamoto S."/>
            <person name="Yamane H."/>
            <person name="Yoshiki S."/>
            <person name="Yoshihara R."/>
            <person name="Yukawa K."/>
            <person name="Zhong H."/>
            <person name="Yano M."/>
            <person name="Yuan Q."/>
            <person name="Ouyang S."/>
            <person name="Liu J."/>
            <person name="Jones K.M."/>
            <person name="Gansberger K."/>
            <person name="Moffat K."/>
            <person name="Hill J."/>
            <person name="Bera J."/>
            <person name="Fadrosh D."/>
            <person name="Jin S."/>
            <person name="Johri S."/>
            <person name="Kim M."/>
            <person name="Overton L."/>
            <person name="Reardon M."/>
            <person name="Tsitrin T."/>
            <person name="Vuong H."/>
            <person name="Weaver B."/>
            <person name="Ciecko A."/>
            <person name="Tallon L."/>
            <person name="Jackson J."/>
            <person name="Pai G."/>
            <person name="Aken S.V."/>
            <person name="Utterback T."/>
            <person name="Reidmuller S."/>
            <person name="Feldblyum T."/>
            <person name="Hsiao J."/>
            <person name="Zismann V."/>
            <person name="Iobst S."/>
            <person name="de Vazeille A.R."/>
            <person name="Buell C.R."/>
            <person name="Ying K."/>
            <person name="Li Y."/>
            <person name="Lu T."/>
            <person name="Huang Y."/>
            <person name="Zhao Q."/>
            <person name="Feng Q."/>
            <person name="Zhang L."/>
            <person name="Zhu J."/>
            <person name="Weng Q."/>
            <person name="Mu J."/>
            <person name="Lu Y."/>
            <person name="Fan D."/>
            <person name="Liu Y."/>
            <person name="Guan J."/>
            <person name="Zhang Y."/>
            <person name="Yu S."/>
            <person name="Liu X."/>
            <person name="Zhang Y."/>
            <person name="Hong G."/>
            <person name="Han B."/>
            <person name="Choisne N."/>
            <person name="Demange N."/>
            <person name="Orjeda G."/>
            <person name="Samain S."/>
            <person name="Cattolico L."/>
            <person name="Pelletier E."/>
            <person name="Couloux A."/>
            <person name="Segurens B."/>
            <person name="Wincker P."/>
            <person name="D'Hont A."/>
            <person name="Scarpelli C."/>
            <person name="Weissenbach J."/>
            <person name="Salanoubat M."/>
            <person name="Quetier F."/>
            <person name="Yu Y."/>
            <person name="Kim H.R."/>
            <person name="Rambo T."/>
            <person name="Currie J."/>
            <person name="Collura K."/>
            <person name="Luo M."/>
            <person name="Yang T."/>
            <person name="Ammiraju J.S.S."/>
            <person name="Engler F."/>
            <person name="Soderlund C."/>
            <person name="Wing R.A."/>
            <person name="Palmer L.E."/>
            <person name="de la Bastide M."/>
            <person name="Spiegel L."/>
            <person name="Nascimento L."/>
            <person name="Zutavern T."/>
            <person name="O'Shaughnessy A."/>
            <person name="Dike S."/>
            <person name="Dedhia N."/>
            <person name="Preston R."/>
            <person name="Balija V."/>
            <person name="McCombie W.R."/>
            <person name="Chow T."/>
            <person name="Chen H."/>
            <person name="Chung M."/>
            <person name="Chen C."/>
            <person name="Shaw J."/>
            <person name="Wu H."/>
            <person name="Hsiao K."/>
            <person name="Chao Y."/>
            <person name="Chu M."/>
            <person name="Cheng C."/>
            <person name="Hour A."/>
            <person name="Lee P."/>
            <person name="Lin S."/>
            <person name="Lin Y."/>
            <person name="Liou J."/>
            <person name="Liu S."/>
            <person name="Hsing Y."/>
            <person name="Raghuvanshi S."/>
            <person name="Mohanty A."/>
            <person name="Bharti A.K."/>
            <person name="Gaur A."/>
            <person name="Gupta V."/>
            <person name="Kumar D."/>
            <person name="Ravi V."/>
            <person name="Vij S."/>
            <person name="Kapur A."/>
            <person name="Khurana P."/>
            <person name="Khurana P."/>
            <person name="Khurana J.P."/>
            <person name="Tyagi A.K."/>
            <person name="Gaikwad K."/>
            <person name="Singh A."/>
            <person name="Dalal V."/>
            <person name="Srivastava S."/>
            <person name="Dixit A."/>
            <person name="Pal A.K."/>
            <person name="Ghazi I.A."/>
            <person name="Yadav M."/>
            <person name="Pandit A."/>
            <person name="Bhargava A."/>
            <person name="Sureshbabu K."/>
            <person name="Batra K."/>
            <person name="Sharma T.R."/>
            <person name="Mohapatra T."/>
            <person name="Singh N.K."/>
            <person name="Messing J."/>
            <person name="Nelson A.B."/>
            <person name="Fuks G."/>
            <person name="Kavchok S."/>
            <person name="Keizer G."/>
            <person name="Linton E."/>
            <person name="Llaca V."/>
            <person name="Song R."/>
            <person name="Tanyolac B."/>
            <person name="Young S."/>
            <person name="Ho-Il K."/>
            <person name="Hahn J.H."/>
            <person name="Sangsakoo G."/>
            <person name="Vanavichit A."/>
            <person name="de Mattos Luiz.A.T."/>
            <person name="Zimmer P.D."/>
            <person name="Malone G."/>
            <person name="Dellagostin O."/>
            <person name="de Oliveira A.C."/>
            <person name="Bevan M."/>
            <person name="Bancroft I."/>
            <person name="Minx P."/>
            <person name="Cordum H."/>
            <person name="Wilson R."/>
            <person name="Cheng Z."/>
            <person name="Jin W."/>
            <person name="Jiang J."/>
            <person name="Leong S.A."/>
            <person name="Iwama H."/>
            <person name="Gojobori T."/>
            <person name="Itoh T."/>
            <person name="Niimura Y."/>
            <person name="Fujii Y."/>
            <person name="Habara T."/>
            <person name="Sakai H."/>
            <person name="Sato Y."/>
            <person name="Wilson G."/>
            <person name="Kumar K."/>
            <person name="McCouch S."/>
            <person name="Juretic N."/>
            <person name="Hoen D."/>
            <person name="Wright S."/>
            <person name="Bruskiewich R."/>
            <person name="Bureau T."/>
            <person name="Miyao A."/>
            <person name="Hirochika H."/>
            <person name="Nishikawa T."/>
            <person name="Kadowaki K."/>
            <person name="Sugiura M."/>
            <person name="Burr B."/>
            <person name="Sasaki T."/>
        </authorList>
    </citation>
    <scope>NUCLEOTIDE SEQUENCE [LARGE SCALE GENOMIC DNA]</scope>
    <source>
        <strain evidence="4">cv. Nipponbare</strain>
    </source>
</reference>
<name>Q69TY3_ORYSJ</name>